<dbReference type="Proteomes" id="UP000054709">
    <property type="component" value="Unassembled WGS sequence"/>
</dbReference>
<evidence type="ECO:0000313" key="2">
    <source>
        <dbReference type="EMBL" id="KTD85204.1"/>
    </source>
</evidence>
<accession>A0A0W1AVB2</accession>
<organism evidence="2 3">
    <name type="scientific">Paenibacillus etheri</name>
    <dbReference type="NCBI Taxonomy" id="1306852"/>
    <lineage>
        <taxon>Bacteria</taxon>
        <taxon>Bacillati</taxon>
        <taxon>Bacillota</taxon>
        <taxon>Bacilli</taxon>
        <taxon>Bacillales</taxon>
        <taxon>Paenibacillaceae</taxon>
        <taxon>Paenibacillus</taxon>
    </lineage>
</organism>
<reference evidence="2 3" key="1">
    <citation type="journal article" date="2015" name="Int. Biodeterior. Biodegradation">
        <title>Physiological and genetic screening methods for the isolation of methyl tert-butyl ether-degrading bacteria for bioremediation purposes.</title>
        <authorList>
            <person name="Guisado I.M."/>
            <person name="Purswani J."/>
            <person name="Gonzalez Lopez J."/>
            <person name="Pozo C."/>
        </authorList>
    </citation>
    <scope>NUCLEOTIDE SEQUENCE [LARGE SCALE GENOMIC DNA]</scope>
    <source>
        <strain evidence="2 3">SH7</strain>
    </source>
</reference>
<dbReference type="AlphaFoldDB" id="A0A0W1AVB2"/>
<gene>
    <name evidence="2" type="ORF">UQ64_21435</name>
</gene>
<keyword evidence="3" id="KW-1185">Reference proteome</keyword>
<protein>
    <submittedName>
        <fullName evidence="2">Uncharacterized protein</fullName>
    </submittedName>
</protein>
<dbReference type="EMBL" id="LCZJ02000029">
    <property type="protein sequence ID" value="KTD85204.1"/>
    <property type="molecule type" value="Genomic_DNA"/>
</dbReference>
<proteinExistence type="predicted"/>
<feature type="compositionally biased region" description="Basic and acidic residues" evidence="1">
    <location>
        <begin position="7"/>
        <end position="35"/>
    </location>
</feature>
<comment type="caution">
    <text evidence="2">The sequence shown here is derived from an EMBL/GenBank/DDBJ whole genome shotgun (WGS) entry which is preliminary data.</text>
</comment>
<name>A0A0W1AVB2_9BACL</name>
<feature type="region of interest" description="Disordered" evidence="1">
    <location>
        <begin position="1"/>
        <end position="35"/>
    </location>
</feature>
<evidence type="ECO:0000313" key="3">
    <source>
        <dbReference type="Proteomes" id="UP000054709"/>
    </source>
</evidence>
<sequence>MNAQDLNVHEEERIGDDSYHQRAHTTHVENADERAQGKISRRYAGYQVQPRKTVSLLKGRQWTVSYEEGLQKVYYAENLIANLYAMADWFSPSEIEA</sequence>
<evidence type="ECO:0000256" key="1">
    <source>
        <dbReference type="SAM" id="MobiDB-lite"/>
    </source>
</evidence>